<dbReference type="EMBL" id="BARU01027114">
    <property type="protein sequence ID" value="GAH70557.1"/>
    <property type="molecule type" value="Genomic_DNA"/>
</dbReference>
<dbReference type="AlphaFoldDB" id="X1HM66"/>
<accession>X1HM66</accession>
<gene>
    <name evidence="1" type="ORF">S03H2_43460</name>
</gene>
<sequence length="75" mass="8662">QKRDGSKKSSLFVRVLAFFNKQEFITLGNPLFTRLSDPLQECPFNARRVPLNASQFSKNQQLLPYFRAIFSSPKP</sequence>
<organism evidence="1">
    <name type="scientific">marine sediment metagenome</name>
    <dbReference type="NCBI Taxonomy" id="412755"/>
    <lineage>
        <taxon>unclassified sequences</taxon>
        <taxon>metagenomes</taxon>
        <taxon>ecological metagenomes</taxon>
    </lineage>
</organism>
<evidence type="ECO:0000313" key="1">
    <source>
        <dbReference type="EMBL" id="GAH70557.1"/>
    </source>
</evidence>
<proteinExistence type="predicted"/>
<feature type="non-terminal residue" evidence="1">
    <location>
        <position position="1"/>
    </location>
</feature>
<name>X1HM66_9ZZZZ</name>
<comment type="caution">
    <text evidence="1">The sequence shown here is derived from an EMBL/GenBank/DDBJ whole genome shotgun (WGS) entry which is preliminary data.</text>
</comment>
<reference evidence="1" key="1">
    <citation type="journal article" date="2014" name="Front. Microbiol.">
        <title>High frequency of phylogenetically diverse reductive dehalogenase-homologous genes in deep subseafloor sedimentary metagenomes.</title>
        <authorList>
            <person name="Kawai M."/>
            <person name="Futagami T."/>
            <person name="Toyoda A."/>
            <person name="Takaki Y."/>
            <person name="Nishi S."/>
            <person name="Hori S."/>
            <person name="Arai W."/>
            <person name="Tsubouchi T."/>
            <person name="Morono Y."/>
            <person name="Uchiyama I."/>
            <person name="Ito T."/>
            <person name="Fujiyama A."/>
            <person name="Inagaki F."/>
            <person name="Takami H."/>
        </authorList>
    </citation>
    <scope>NUCLEOTIDE SEQUENCE</scope>
    <source>
        <strain evidence="1">Expedition CK06-06</strain>
    </source>
</reference>
<protein>
    <submittedName>
        <fullName evidence="1">Uncharacterized protein</fullName>
    </submittedName>
</protein>